<evidence type="ECO:0000313" key="4">
    <source>
        <dbReference type="EMBL" id="MFC4562027.1"/>
    </source>
</evidence>
<dbReference type="InterPro" id="IPR019490">
    <property type="entry name" value="Glu6P/Mann6P_isomerase_C"/>
</dbReference>
<evidence type="ECO:0000313" key="5">
    <source>
        <dbReference type="Proteomes" id="UP001595923"/>
    </source>
</evidence>
<gene>
    <name evidence="4" type="ORF">ACFO4E_09185</name>
</gene>
<dbReference type="Gene3D" id="3.40.50.10490">
    <property type="entry name" value="Glucose-6-phosphate isomerase like protein, domain 1"/>
    <property type="match status" value="2"/>
</dbReference>
<dbReference type="RefSeq" id="WP_378572852.1">
    <property type="nucleotide sequence ID" value="NZ_JBHSFQ010000006.1"/>
</dbReference>
<protein>
    <submittedName>
        <fullName evidence="4">SIS domain-containing protein</fullName>
    </submittedName>
</protein>
<keyword evidence="2" id="KW-0413">Isomerase</keyword>
<dbReference type="InterPro" id="IPR046348">
    <property type="entry name" value="SIS_dom_sf"/>
</dbReference>
<proteinExistence type="inferred from homology"/>
<evidence type="ECO:0000259" key="3">
    <source>
        <dbReference type="Pfam" id="PF10432"/>
    </source>
</evidence>
<organism evidence="4 5">
    <name type="scientific">Nocardiopsis mangrovi</name>
    <dbReference type="NCBI Taxonomy" id="1179818"/>
    <lineage>
        <taxon>Bacteria</taxon>
        <taxon>Bacillati</taxon>
        <taxon>Actinomycetota</taxon>
        <taxon>Actinomycetes</taxon>
        <taxon>Streptosporangiales</taxon>
        <taxon>Nocardiopsidaceae</taxon>
        <taxon>Nocardiopsis</taxon>
    </lineage>
</organism>
<accession>A0ABV9DTH2</accession>
<dbReference type="Pfam" id="PF10432">
    <property type="entry name" value="bact-PGI_C"/>
    <property type="match status" value="1"/>
</dbReference>
<reference evidence="5" key="1">
    <citation type="journal article" date="2019" name="Int. J. Syst. Evol. Microbiol.">
        <title>The Global Catalogue of Microorganisms (GCM) 10K type strain sequencing project: providing services to taxonomists for standard genome sequencing and annotation.</title>
        <authorList>
            <consortium name="The Broad Institute Genomics Platform"/>
            <consortium name="The Broad Institute Genome Sequencing Center for Infectious Disease"/>
            <person name="Wu L."/>
            <person name="Ma J."/>
        </authorList>
    </citation>
    <scope>NUCLEOTIDE SEQUENCE [LARGE SCALE GENOMIC DNA]</scope>
    <source>
        <strain evidence="5">XZYJ18</strain>
    </source>
</reference>
<evidence type="ECO:0000256" key="2">
    <source>
        <dbReference type="ARBA" id="ARBA00023235"/>
    </source>
</evidence>
<feature type="domain" description="Bifunctional glucose-6-phosphate/mannose-6-phosphate isomerase C-terminal" evidence="3">
    <location>
        <begin position="210"/>
        <end position="364"/>
    </location>
</feature>
<evidence type="ECO:0000256" key="1">
    <source>
        <dbReference type="ARBA" id="ARBA00010523"/>
    </source>
</evidence>
<name>A0ABV9DTH2_9ACTN</name>
<comment type="caution">
    <text evidence="4">The sequence shown here is derived from an EMBL/GenBank/DDBJ whole genome shotgun (WGS) entry which is preliminary data.</text>
</comment>
<dbReference type="Proteomes" id="UP001595923">
    <property type="component" value="Unassembled WGS sequence"/>
</dbReference>
<dbReference type="SUPFAM" id="SSF53697">
    <property type="entry name" value="SIS domain"/>
    <property type="match status" value="1"/>
</dbReference>
<dbReference type="EMBL" id="JBHSFQ010000006">
    <property type="protein sequence ID" value="MFC4562027.1"/>
    <property type="molecule type" value="Genomic_DNA"/>
</dbReference>
<sequence length="369" mass="37014">MALPFDESRLDTPGAGAGLLRAAASAAARVRSAHSAAREADLRTLADDGRPRSIVVVGSGAAAFAGDVLDAVLGAGCPVPITTVREDRLPGWVAGHDLVVAVASTSGHAAGSTGRTARVAADAVRRGCRFLAVGPAGGPLESLADQARAPRIALPVADDPLDLPWAPAAAVLAAAGAAGLAGPSDQVAEAAAARLEAVAERCRPDALVGDNPAKDLAADIAGTLPLVWGSTPVAAAAARHFASRCAAIAGYPALYGRLPDVLHGPIAVVGGPFGGSEPRSIFDDPVEDGGTPLRLVLLRDPEEHPEAAAETAAAADTARAHGVAVSEVAAEPGHAWERSAGLIALTDYVTVYLAVAYGVDPLTHTLVVR</sequence>
<comment type="similarity">
    <text evidence="1">Belongs to the PGI/PMI family.</text>
</comment>
<keyword evidence="5" id="KW-1185">Reference proteome</keyword>